<dbReference type="InterPro" id="IPR015500">
    <property type="entry name" value="Peptidase_S8_subtilisin-rel"/>
</dbReference>
<comment type="similarity">
    <text evidence="1 5">Belongs to the peptidase S8 family.</text>
</comment>
<dbReference type="Gene3D" id="3.40.50.200">
    <property type="entry name" value="Peptidase S8/S53 domain"/>
    <property type="match status" value="1"/>
</dbReference>
<evidence type="ECO:0000256" key="4">
    <source>
        <dbReference type="ARBA" id="ARBA00022825"/>
    </source>
</evidence>
<evidence type="ECO:0000256" key="6">
    <source>
        <dbReference type="SAM" id="SignalP"/>
    </source>
</evidence>
<proteinExistence type="inferred from homology"/>
<feature type="domain" description="Peptidase S8/S53" evidence="7">
    <location>
        <begin position="253"/>
        <end position="536"/>
    </location>
</feature>
<dbReference type="InterPro" id="IPR036852">
    <property type="entry name" value="Peptidase_S8/S53_dom_sf"/>
</dbReference>
<feature type="signal peptide" evidence="6">
    <location>
        <begin position="1"/>
        <end position="19"/>
    </location>
</feature>
<feature type="chain" id="PRO_5046437784" evidence="6">
    <location>
        <begin position="20"/>
        <end position="705"/>
    </location>
</feature>
<evidence type="ECO:0000313" key="8">
    <source>
        <dbReference type="EMBL" id="MFC3121696.1"/>
    </source>
</evidence>
<dbReference type="InterPro" id="IPR023827">
    <property type="entry name" value="Peptidase_S8_Asp-AS"/>
</dbReference>
<name>A0ABV7FQI7_9ALTE</name>
<dbReference type="RefSeq" id="WP_376919831.1">
    <property type="nucleotide sequence ID" value="NZ_JBHRSW010000014.1"/>
</dbReference>
<dbReference type="GO" id="GO:0016787">
    <property type="term" value="F:hydrolase activity"/>
    <property type="evidence" value="ECO:0007669"/>
    <property type="project" value="UniProtKB-KW"/>
</dbReference>
<evidence type="ECO:0000256" key="1">
    <source>
        <dbReference type="ARBA" id="ARBA00011073"/>
    </source>
</evidence>
<protein>
    <submittedName>
        <fullName evidence="8">S8 family peptidase</fullName>
        <ecNumber evidence="8">3.4.-.-</ecNumber>
    </submittedName>
</protein>
<feature type="active site" description="Charge relay system" evidence="5">
    <location>
        <position position="299"/>
    </location>
</feature>
<evidence type="ECO:0000256" key="2">
    <source>
        <dbReference type="ARBA" id="ARBA00022670"/>
    </source>
</evidence>
<keyword evidence="9" id="KW-1185">Reference proteome</keyword>
<dbReference type="PANTHER" id="PTHR43806:SF11">
    <property type="entry name" value="CEREVISIN-RELATED"/>
    <property type="match status" value="1"/>
</dbReference>
<evidence type="ECO:0000256" key="3">
    <source>
        <dbReference type="ARBA" id="ARBA00022801"/>
    </source>
</evidence>
<dbReference type="EC" id="3.4.-.-" evidence="8"/>
<keyword evidence="4 5" id="KW-0720">Serine protease</keyword>
<accession>A0ABV7FQI7</accession>
<dbReference type="Pfam" id="PF00082">
    <property type="entry name" value="Peptidase_S8"/>
    <property type="match status" value="1"/>
</dbReference>
<comment type="caution">
    <text evidence="8">The sequence shown here is derived from an EMBL/GenBank/DDBJ whole genome shotgun (WGS) entry which is preliminary data.</text>
</comment>
<dbReference type="Proteomes" id="UP001595478">
    <property type="component" value="Unassembled WGS sequence"/>
</dbReference>
<evidence type="ECO:0000313" key="9">
    <source>
        <dbReference type="Proteomes" id="UP001595478"/>
    </source>
</evidence>
<reference evidence="9" key="1">
    <citation type="journal article" date="2019" name="Int. J. Syst. Evol. Microbiol.">
        <title>The Global Catalogue of Microorganisms (GCM) 10K type strain sequencing project: providing services to taxonomists for standard genome sequencing and annotation.</title>
        <authorList>
            <consortium name="The Broad Institute Genomics Platform"/>
            <consortium name="The Broad Institute Genome Sequencing Center for Infectious Disease"/>
            <person name="Wu L."/>
            <person name="Ma J."/>
        </authorList>
    </citation>
    <scope>NUCLEOTIDE SEQUENCE [LARGE SCALE GENOMIC DNA]</scope>
    <source>
        <strain evidence="9">KCTC 52473</strain>
    </source>
</reference>
<dbReference type="CDD" id="cd07487">
    <property type="entry name" value="Peptidases_S8_1"/>
    <property type="match status" value="1"/>
</dbReference>
<dbReference type="PROSITE" id="PS00136">
    <property type="entry name" value="SUBTILASE_ASP"/>
    <property type="match status" value="1"/>
</dbReference>
<sequence length="705" mass="77672">MKKYVILISIAVLALFARANIADRATEQTTDQETTSTYIIHGGNISSISKLLVDAGVTPTARYSSIDAVSIKLTALQKAELQKANKGLRFFEDKNFEVASYKREATDKGSNKALASTLKFLSNANSALWQVENSDTAIKELSTLYLQTPEQNGQIKSISINGEKVLFNQVSSEEFALIGYIQLRANQAIKVQVEFDSLQTVDPTLYGVDLQFSSGEIATTTKNSKKQASNNNRDTHYPELVRANLVHEQGVTGKGVTVAIIDTGINNNSLLQKGTNNKRRFTTSISVLEDKSVNDDYGHGTHLASIIADASKRSSAERPHINGYNGIAPDVNLVSIKAFDEQGRASYSDILRAVDYVIENKDAHNIRVLNLSFSAPPSSYYWDDPLNKALMKAWREGITVVAAAGNSGPDAMTIGVPGNTPYVITVGAITDNKTPYNFNDDYVTSFSSAGPTYEGFVKPELVAPGGHILGVMDKQSLLRKTYSIFDTNKKHDYFALSGSSQSTAITTGIVALMLEANPYLRPDDIKCRLISTAKAATTESGHLAFSIYQQGAGLVDAYQAVRSTEFGCANNGMDITKDLNGDEHYIGPVRRHEEGGDYYIPGAEGLEWSGVYSDSQLWRFASNSQLWRHTSFNSSSQLWRHTSFSSNAQLWRHSSFSANGQLWRHTGFNANSQLWRGNTFNSNAQLWRHRSFDSNSFLNNWVDHE</sequence>
<evidence type="ECO:0000256" key="5">
    <source>
        <dbReference type="PROSITE-ProRule" id="PRU01240"/>
    </source>
</evidence>
<dbReference type="PROSITE" id="PS51892">
    <property type="entry name" value="SUBTILASE"/>
    <property type="match status" value="1"/>
</dbReference>
<keyword evidence="2 5" id="KW-0645">Protease</keyword>
<dbReference type="SUPFAM" id="SSF52743">
    <property type="entry name" value="Subtilisin-like"/>
    <property type="match status" value="1"/>
</dbReference>
<evidence type="ECO:0000259" key="7">
    <source>
        <dbReference type="Pfam" id="PF00082"/>
    </source>
</evidence>
<dbReference type="EMBL" id="JBHRSW010000014">
    <property type="protein sequence ID" value="MFC3121696.1"/>
    <property type="molecule type" value="Genomic_DNA"/>
</dbReference>
<organism evidence="8 9">
    <name type="scientific">Agaribacter flavus</name>
    <dbReference type="NCBI Taxonomy" id="1902781"/>
    <lineage>
        <taxon>Bacteria</taxon>
        <taxon>Pseudomonadati</taxon>
        <taxon>Pseudomonadota</taxon>
        <taxon>Gammaproteobacteria</taxon>
        <taxon>Alteromonadales</taxon>
        <taxon>Alteromonadaceae</taxon>
        <taxon>Agaribacter</taxon>
    </lineage>
</organism>
<dbReference type="InterPro" id="IPR050131">
    <property type="entry name" value="Peptidase_S8_subtilisin-like"/>
</dbReference>
<feature type="active site" description="Charge relay system" evidence="5">
    <location>
        <position position="500"/>
    </location>
</feature>
<keyword evidence="3 5" id="KW-0378">Hydrolase</keyword>
<feature type="active site" description="Charge relay system" evidence="5">
    <location>
        <position position="262"/>
    </location>
</feature>
<keyword evidence="6" id="KW-0732">Signal</keyword>
<dbReference type="PRINTS" id="PR00723">
    <property type="entry name" value="SUBTILISIN"/>
</dbReference>
<dbReference type="InterPro" id="IPR000209">
    <property type="entry name" value="Peptidase_S8/S53_dom"/>
</dbReference>
<dbReference type="PANTHER" id="PTHR43806">
    <property type="entry name" value="PEPTIDASE S8"/>
    <property type="match status" value="1"/>
</dbReference>
<gene>
    <name evidence="8" type="ORF">ACFOHL_08685</name>
</gene>